<sequence>MRMFFFSKNNRLNALTNSIKKAKKPHRVGGSFSFQLVSSFALLVTSAVCSAEFQAAEISSAPLLTSSLASGETNDEASGKDSSKTSDKENSAPKVSILFDGLHKPWGIAALPNERFIITERNGALRIWDNQTSTMSNANKQLEESVYESGQGGMLDVIAHPKFAENHWVYVTFASGHKFSNGTTLVRAKIVFNQSQPSNNKSSKPFGFELTDIKFLFRASPQKAATYHFAGRMAFLPDQTLVFGVGDGYSYMDDAQKLDSHLGKIIRLNDDGSVPADNPFINTKGALPEIYSYGHRNPQGLFYDNQRKLLFSNEHGPKGGDEINIIKPKLNYGWPKITYGIDYTGFEITPHHQMQGLESPLVNWTPSIAPGSMLVYSGEEFPEFKGQLVNTALKYREMRVVSLKPSENSKGIAENVGKSGELVSKSHSGLMLDSEQTFLKSFDERLRDITEDKQGRLLLLTDSGKLIRLSKGD</sequence>
<dbReference type="Gene3D" id="2.120.10.30">
    <property type="entry name" value="TolB, C-terminal domain"/>
    <property type="match status" value="1"/>
</dbReference>
<proteinExistence type="predicted"/>
<dbReference type="InterPro" id="IPR011041">
    <property type="entry name" value="Quinoprot_gluc/sorb_DH_b-prop"/>
</dbReference>
<name>A0A6N8FB48_9GAMM</name>
<evidence type="ECO:0000313" key="3">
    <source>
        <dbReference type="EMBL" id="MUH71972.1"/>
    </source>
</evidence>
<accession>A0A6N8FB48</accession>
<gene>
    <name evidence="3" type="ORF">GNP35_05475</name>
</gene>
<dbReference type="SUPFAM" id="SSF50952">
    <property type="entry name" value="Soluble quinoprotein glucose dehydrogenase"/>
    <property type="match status" value="1"/>
</dbReference>
<feature type="domain" description="Glucose/Sorbosone dehydrogenase" evidence="2">
    <location>
        <begin position="102"/>
        <end position="468"/>
    </location>
</feature>
<protein>
    <submittedName>
        <fullName evidence="3">PQQ-dependent sugar dehydrogenase</fullName>
    </submittedName>
</protein>
<evidence type="ECO:0000259" key="2">
    <source>
        <dbReference type="Pfam" id="PF07995"/>
    </source>
</evidence>
<dbReference type="Proteomes" id="UP000439994">
    <property type="component" value="Unassembled WGS sequence"/>
</dbReference>
<feature type="compositionally biased region" description="Basic and acidic residues" evidence="1">
    <location>
        <begin position="77"/>
        <end position="90"/>
    </location>
</feature>
<dbReference type="EMBL" id="WOCD01000003">
    <property type="protein sequence ID" value="MUH71972.1"/>
    <property type="molecule type" value="Genomic_DNA"/>
</dbReference>
<dbReference type="OrthoDB" id="9770043at2"/>
<dbReference type="InterPro" id="IPR012938">
    <property type="entry name" value="Glc/Sorbosone_DH"/>
</dbReference>
<evidence type="ECO:0000313" key="4">
    <source>
        <dbReference type="Proteomes" id="UP000439994"/>
    </source>
</evidence>
<dbReference type="Pfam" id="PF07995">
    <property type="entry name" value="GSDH"/>
    <property type="match status" value="1"/>
</dbReference>
<feature type="region of interest" description="Disordered" evidence="1">
    <location>
        <begin position="69"/>
        <end position="90"/>
    </location>
</feature>
<keyword evidence="4" id="KW-1185">Reference proteome</keyword>
<dbReference type="InterPro" id="IPR011042">
    <property type="entry name" value="6-blade_b-propeller_TolB-like"/>
</dbReference>
<evidence type="ECO:0000256" key="1">
    <source>
        <dbReference type="SAM" id="MobiDB-lite"/>
    </source>
</evidence>
<comment type="caution">
    <text evidence="3">The sequence shown here is derived from an EMBL/GenBank/DDBJ whole genome shotgun (WGS) entry which is preliminary data.</text>
</comment>
<organism evidence="3 4">
    <name type="scientific">Psychrosphaera haliotis</name>
    <dbReference type="NCBI Taxonomy" id="555083"/>
    <lineage>
        <taxon>Bacteria</taxon>
        <taxon>Pseudomonadati</taxon>
        <taxon>Pseudomonadota</taxon>
        <taxon>Gammaproteobacteria</taxon>
        <taxon>Alteromonadales</taxon>
        <taxon>Pseudoalteromonadaceae</taxon>
        <taxon>Psychrosphaera</taxon>
    </lineage>
</organism>
<dbReference type="AlphaFoldDB" id="A0A6N8FB48"/>
<dbReference type="PANTHER" id="PTHR19328:SF75">
    <property type="entry name" value="ALDOSE SUGAR DEHYDROGENASE YLII"/>
    <property type="match status" value="1"/>
</dbReference>
<reference evidence="3 4" key="1">
    <citation type="submission" date="2019-11" db="EMBL/GenBank/DDBJ databases">
        <title>P. haliotis isolates from Z. marina roots.</title>
        <authorList>
            <person name="Cohen M."/>
            <person name="Jospin G."/>
            <person name="Eisen J.A."/>
            <person name="Coil D.A."/>
        </authorList>
    </citation>
    <scope>NUCLEOTIDE SEQUENCE [LARGE SCALE GENOMIC DNA]</scope>
    <source>
        <strain evidence="3 4">UCD-MCMsp1aY</strain>
    </source>
</reference>
<dbReference type="PANTHER" id="PTHR19328">
    <property type="entry name" value="HEDGEHOG-INTERACTING PROTEIN"/>
    <property type="match status" value="1"/>
</dbReference>